<dbReference type="Gene3D" id="3.40.50.300">
    <property type="entry name" value="P-loop containing nucleotide triphosphate hydrolases"/>
    <property type="match status" value="1"/>
</dbReference>
<gene>
    <name evidence="2" type="ORF">SAMN04244572_04943</name>
</gene>
<proteinExistence type="predicted"/>
<dbReference type="AlphaFoldDB" id="A0A1H7AZH2"/>
<evidence type="ECO:0000313" key="2">
    <source>
        <dbReference type="EMBL" id="SEJ70014.1"/>
    </source>
</evidence>
<organism evidence="2 3">
    <name type="scientific">Azotobacter beijerinckii</name>
    <dbReference type="NCBI Taxonomy" id="170623"/>
    <lineage>
        <taxon>Bacteria</taxon>
        <taxon>Pseudomonadati</taxon>
        <taxon>Pseudomonadota</taxon>
        <taxon>Gammaproteobacteria</taxon>
        <taxon>Pseudomonadales</taxon>
        <taxon>Pseudomonadaceae</taxon>
        <taxon>Azotobacter</taxon>
    </lineage>
</organism>
<name>A0A1H7AZH2_9GAMM</name>
<reference evidence="2 3" key="1">
    <citation type="submission" date="2016-10" db="EMBL/GenBank/DDBJ databases">
        <authorList>
            <person name="de Groot N.N."/>
        </authorList>
    </citation>
    <scope>NUCLEOTIDE SEQUENCE [LARGE SCALE GENOMIC DNA]</scope>
    <source>
        <strain evidence="2 3">DSM 373</strain>
    </source>
</reference>
<dbReference type="GO" id="GO:0016887">
    <property type="term" value="F:ATP hydrolysis activity"/>
    <property type="evidence" value="ECO:0007669"/>
    <property type="project" value="InterPro"/>
</dbReference>
<dbReference type="SUPFAM" id="SSF52540">
    <property type="entry name" value="P-loop containing nucleoside triphosphate hydrolases"/>
    <property type="match status" value="1"/>
</dbReference>
<protein>
    <recommendedName>
        <fullName evidence="1">ATPase AAA-type core domain-containing protein</fullName>
    </recommendedName>
</protein>
<evidence type="ECO:0000259" key="1">
    <source>
        <dbReference type="Pfam" id="PF13304"/>
    </source>
</evidence>
<sequence>MLNSFLRQILPDFVRNGCQKRLWLMLIQFSVKNWRSVRDEQTLSLVKAKGDELAETNSFDPEVQATGPLLRSAAIYGANAAGKSNLLDALRTMKVIVLESAAQKQQGDELPVTPFLLDQETENLPTEFEAVFVSSGVKYQYGFALTKRKVVEEWLIASPNGRPQRWFTREWSELSDKYAWSLGGALVGQKQLWKESTRDNALFLSTAVQLNSKQLQPVFDWFKDKLRLTNVSGWGLSYTASLCEQEEDRARVLDFLRAADLDIHDVHVESEQFSVNHLPESMPEEMKKQLLESMKDRSIYDVRTVHHGTQGQKVEFDFHEESDGTQKLFAFTGPWLDVLKKGLVLAVDELHDNLHPKLVGFLVDLFHSNETNPKNAQLIFTTHETSILSQEVFRRDQIWFCEKENDQATHLYPLTDFSPRKGRENIEAAYLAGRYGALPYIRSLKVVEA</sequence>
<dbReference type="EMBL" id="FNYQ01000222">
    <property type="protein sequence ID" value="SEJ70014.1"/>
    <property type="molecule type" value="Genomic_DNA"/>
</dbReference>
<dbReference type="PANTHER" id="PTHR40396">
    <property type="entry name" value="ATPASE-LIKE PROTEIN"/>
    <property type="match status" value="1"/>
</dbReference>
<dbReference type="Pfam" id="PF13304">
    <property type="entry name" value="AAA_21"/>
    <property type="match status" value="1"/>
</dbReference>
<dbReference type="PANTHER" id="PTHR40396:SF1">
    <property type="entry name" value="ATPASE AAA-TYPE CORE DOMAIN-CONTAINING PROTEIN"/>
    <property type="match status" value="1"/>
</dbReference>
<evidence type="ECO:0000313" key="3">
    <source>
        <dbReference type="Proteomes" id="UP000199250"/>
    </source>
</evidence>
<accession>A0A1H7AZH2</accession>
<dbReference type="InterPro" id="IPR027417">
    <property type="entry name" value="P-loop_NTPase"/>
</dbReference>
<feature type="domain" description="ATPase AAA-type core" evidence="1">
    <location>
        <begin position="73"/>
        <end position="389"/>
    </location>
</feature>
<dbReference type="Proteomes" id="UP000199250">
    <property type="component" value="Unassembled WGS sequence"/>
</dbReference>
<dbReference type="InterPro" id="IPR003959">
    <property type="entry name" value="ATPase_AAA_core"/>
</dbReference>
<dbReference type="GO" id="GO:0005524">
    <property type="term" value="F:ATP binding"/>
    <property type="evidence" value="ECO:0007669"/>
    <property type="project" value="InterPro"/>
</dbReference>